<gene>
    <name evidence="1" type="ORF">MKW98_032205</name>
</gene>
<accession>A0AAD4SHB5</accession>
<sequence>MIDISGGIVIRLARRLNEFFNQGMCRHPCSSLHSSKAVSPLEHRVMSETLLGSHNLFISRSTNISSRSLSDFQPMLQASSLHQDLSNSSFQSPVIMNKLSQIMGDSRMKELTVSCSKVPSVVGLMQAFAFF</sequence>
<dbReference type="AlphaFoldDB" id="A0AAD4SHB5"/>
<evidence type="ECO:0000313" key="2">
    <source>
        <dbReference type="Proteomes" id="UP001202328"/>
    </source>
</evidence>
<comment type="caution">
    <text evidence="1">The sequence shown here is derived from an EMBL/GenBank/DDBJ whole genome shotgun (WGS) entry which is preliminary data.</text>
</comment>
<dbReference type="Proteomes" id="UP001202328">
    <property type="component" value="Unassembled WGS sequence"/>
</dbReference>
<keyword evidence="2" id="KW-1185">Reference proteome</keyword>
<protein>
    <submittedName>
        <fullName evidence="1">Uncharacterized protein</fullName>
    </submittedName>
</protein>
<evidence type="ECO:0000313" key="1">
    <source>
        <dbReference type="EMBL" id="KAI3903551.1"/>
    </source>
</evidence>
<organism evidence="1 2">
    <name type="scientific">Papaver atlanticum</name>
    <dbReference type="NCBI Taxonomy" id="357466"/>
    <lineage>
        <taxon>Eukaryota</taxon>
        <taxon>Viridiplantae</taxon>
        <taxon>Streptophyta</taxon>
        <taxon>Embryophyta</taxon>
        <taxon>Tracheophyta</taxon>
        <taxon>Spermatophyta</taxon>
        <taxon>Magnoliopsida</taxon>
        <taxon>Ranunculales</taxon>
        <taxon>Papaveraceae</taxon>
        <taxon>Papaveroideae</taxon>
        <taxon>Papaver</taxon>
    </lineage>
</organism>
<reference evidence="1" key="1">
    <citation type="submission" date="2022-04" db="EMBL/GenBank/DDBJ databases">
        <title>A functionally conserved STORR gene fusion in Papaver species that diverged 16.8 million years ago.</title>
        <authorList>
            <person name="Catania T."/>
        </authorList>
    </citation>
    <scope>NUCLEOTIDE SEQUENCE</scope>
    <source>
        <strain evidence="1">S-188037</strain>
    </source>
</reference>
<name>A0AAD4SHB5_9MAGN</name>
<dbReference type="EMBL" id="JAJJMB010011222">
    <property type="protein sequence ID" value="KAI3903551.1"/>
    <property type="molecule type" value="Genomic_DNA"/>
</dbReference>
<proteinExistence type="predicted"/>